<name>A0ABX2N3W6_9SPHN</name>
<dbReference type="EMBL" id="JABWMH010000003">
    <property type="protein sequence ID" value="NVD28379.1"/>
    <property type="molecule type" value="Genomic_DNA"/>
</dbReference>
<evidence type="ECO:0000313" key="8">
    <source>
        <dbReference type="Proteomes" id="UP000652427"/>
    </source>
</evidence>
<keyword evidence="8" id="KW-1185">Reference proteome</keyword>
<dbReference type="Proteomes" id="UP000652427">
    <property type="component" value="Unassembled WGS sequence"/>
</dbReference>
<dbReference type="InterPro" id="IPR050482">
    <property type="entry name" value="Sensor_HK_TwoCompSys"/>
</dbReference>
<dbReference type="EC" id="2.7.13.3" evidence="2"/>
<feature type="transmembrane region" description="Helical" evidence="6">
    <location>
        <begin position="103"/>
        <end position="132"/>
    </location>
</feature>
<evidence type="ECO:0000256" key="3">
    <source>
        <dbReference type="ARBA" id="ARBA00022679"/>
    </source>
</evidence>
<gene>
    <name evidence="7" type="ORF">HUO14_10745</name>
</gene>
<dbReference type="PANTHER" id="PTHR24421">
    <property type="entry name" value="NITRATE/NITRITE SENSOR PROTEIN NARX-RELATED"/>
    <property type="match status" value="1"/>
</dbReference>
<keyword evidence="6" id="KW-1133">Transmembrane helix</keyword>
<keyword evidence="6" id="KW-0472">Membrane</keyword>
<organism evidence="7 8">
    <name type="scientific">Parasphingorhabdus flavimaris</name>
    <dbReference type="NCBI Taxonomy" id="266812"/>
    <lineage>
        <taxon>Bacteria</taxon>
        <taxon>Pseudomonadati</taxon>
        <taxon>Pseudomonadota</taxon>
        <taxon>Alphaproteobacteria</taxon>
        <taxon>Sphingomonadales</taxon>
        <taxon>Sphingomonadaceae</taxon>
        <taxon>Parasphingorhabdus</taxon>
    </lineage>
</organism>
<proteinExistence type="predicted"/>
<comment type="catalytic activity">
    <reaction evidence="1">
        <text>ATP + protein L-histidine = ADP + protein N-phospho-L-histidine.</text>
        <dbReference type="EC" id="2.7.13.3"/>
    </reaction>
</comment>
<feature type="transmembrane region" description="Helical" evidence="6">
    <location>
        <begin position="68"/>
        <end position="91"/>
    </location>
</feature>
<keyword evidence="3" id="KW-0808">Transferase</keyword>
<dbReference type="RefSeq" id="WP_176279840.1">
    <property type="nucleotide sequence ID" value="NZ_JABWMH010000003.1"/>
</dbReference>
<keyword evidence="6" id="KW-0812">Transmembrane</keyword>
<feature type="transmembrane region" description="Helical" evidence="6">
    <location>
        <begin position="139"/>
        <end position="159"/>
    </location>
</feature>
<feature type="transmembrane region" description="Helical" evidence="6">
    <location>
        <begin position="32"/>
        <end position="56"/>
    </location>
</feature>
<evidence type="ECO:0000256" key="1">
    <source>
        <dbReference type="ARBA" id="ARBA00000085"/>
    </source>
</evidence>
<dbReference type="Gene3D" id="3.30.565.10">
    <property type="entry name" value="Histidine kinase-like ATPase, C-terminal domain"/>
    <property type="match status" value="1"/>
</dbReference>
<comment type="caution">
    <text evidence="7">The sequence shown here is derived from an EMBL/GenBank/DDBJ whole genome shotgun (WGS) entry which is preliminary data.</text>
</comment>
<evidence type="ECO:0000313" key="7">
    <source>
        <dbReference type="EMBL" id="NVD28379.1"/>
    </source>
</evidence>
<keyword evidence="5" id="KW-0902">Two-component regulatory system</keyword>
<evidence type="ECO:0000256" key="4">
    <source>
        <dbReference type="ARBA" id="ARBA00022777"/>
    </source>
</evidence>
<evidence type="ECO:0000256" key="6">
    <source>
        <dbReference type="SAM" id="Phobius"/>
    </source>
</evidence>
<reference evidence="7 8" key="1">
    <citation type="submission" date="2020-06" db="EMBL/GenBank/DDBJ databases">
        <authorList>
            <person name="Kim S.-J."/>
            <person name="Park S.-J."/>
        </authorList>
    </citation>
    <scope>NUCLEOTIDE SEQUENCE [LARGE SCALE GENOMIC DNA]</scope>
    <source>
        <strain evidence="7 8">SW-151</strain>
    </source>
</reference>
<keyword evidence="4" id="KW-0418">Kinase</keyword>
<accession>A0ABX2N3W6</accession>
<evidence type="ECO:0000256" key="2">
    <source>
        <dbReference type="ARBA" id="ARBA00012438"/>
    </source>
</evidence>
<dbReference type="PANTHER" id="PTHR24421:SF10">
    <property type="entry name" value="NITRATE_NITRITE SENSOR PROTEIN NARQ"/>
    <property type="match status" value="1"/>
</dbReference>
<dbReference type="InterPro" id="IPR036890">
    <property type="entry name" value="HATPase_C_sf"/>
</dbReference>
<evidence type="ECO:0000256" key="5">
    <source>
        <dbReference type="ARBA" id="ARBA00023012"/>
    </source>
</evidence>
<sequence length="586" mass="65302">MHSPPKEYNSVRINSESPTEAFDIVDFLRRDIVVIFNIALPLARFLFSITLLDSAVNWSDIGWTTIDWIALVPISWAIVSIILALTGQFRWRLGGRLMVVTDMLVSAVVIVFFPVYTLSALALAGLSLIFLILRRSGRLDAFLAIIPVAALLVRPLAVFDMVGVDWPARYFELNVAGEILLFLLSLSAVLLSFLTIMHISVVERLLPFQQPWREKFAVGLGKHNIPPVFDCIHRIYPGSKLVCILDSPNRREGKTILTSTAIPPSSADALRSQLTDYVSHGGEPNIVELDHGIQTDIRSGQRSPVPASFERMARGLAGLGFSDGVLFDFELGNIRGRMFFSTCTPIEETLRNDLITLTRQLERYFDDASKWDERRQDMMGLARDLARRDMHDGILQSLAALKMRLVTIISTPASISNPELDALRKTIDMITVEQTRLRSLLHDDEVGDESVNLVEMIEVCLKTLSLQWDISIKLASQEPALPVDRESAENIEHLVREIIANAIRHAKAKQLTFALALSQGDLMMSLKDDLNASNTQTNSAHAARDILASRSLSQRLEMVNGQAYAVGLEDSTLLAISIPMDFTEND</sequence>
<feature type="transmembrane region" description="Helical" evidence="6">
    <location>
        <begin position="179"/>
        <end position="202"/>
    </location>
</feature>
<protein>
    <recommendedName>
        <fullName evidence="2">histidine kinase</fullName>
        <ecNumber evidence="2">2.7.13.3</ecNumber>
    </recommendedName>
</protein>